<dbReference type="Pfam" id="PF01384">
    <property type="entry name" value="PHO4"/>
    <property type="match status" value="1"/>
</dbReference>
<feature type="transmembrane region" description="Helical" evidence="6">
    <location>
        <begin position="495"/>
        <end position="514"/>
    </location>
</feature>
<reference evidence="8" key="2">
    <citation type="submission" date="2021-04" db="EMBL/GenBank/DDBJ databases">
        <authorList>
            <person name="Gilroy R."/>
        </authorList>
    </citation>
    <scope>NUCLEOTIDE SEQUENCE</scope>
    <source>
        <strain evidence="8">14975</strain>
    </source>
</reference>
<comment type="similarity">
    <text evidence="6">Belongs to the inorganic phosphate transporter (PiT) (TC 2.A.20) family.</text>
</comment>
<evidence type="ECO:0000256" key="4">
    <source>
        <dbReference type="ARBA" id="ARBA00022989"/>
    </source>
</evidence>
<accession>A0A9D1VCB5</accession>
<feature type="transmembrane region" description="Helical" evidence="6">
    <location>
        <begin position="465"/>
        <end position="489"/>
    </location>
</feature>
<gene>
    <name evidence="8" type="ORF">H9862_06245</name>
</gene>
<feature type="transmembrane region" description="Helical" evidence="6">
    <location>
        <begin position="225"/>
        <end position="245"/>
    </location>
</feature>
<keyword evidence="3 6" id="KW-0812">Transmembrane</keyword>
<feature type="transmembrane region" description="Helical" evidence="6">
    <location>
        <begin position="185"/>
        <end position="205"/>
    </location>
</feature>
<evidence type="ECO:0000313" key="8">
    <source>
        <dbReference type="EMBL" id="HIX20185.1"/>
    </source>
</evidence>
<evidence type="ECO:0000256" key="3">
    <source>
        <dbReference type="ARBA" id="ARBA00022692"/>
    </source>
</evidence>
<evidence type="ECO:0000313" key="9">
    <source>
        <dbReference type="Proteomes" id="UP000823964"/>
    </source>
</evidence>
<dbReference type="GO" id="GO:0035435">
    <property type="term" value="P:phosphate ion transmembrane transport"/>
    <property type="evidence" value="ECO:0007669"/>
    <property type="project" value="TreeGrafter"/>
</dbReference>
<dbReference type="InterPro" id="IPR001204">
    <property type="entry name" value="Phos_transporter"/>
</dbReference>
<feature type="transmembrane region" description="Helical" evidence="6">
    <location>
        <begin position="85"/>
        <end position="104"/>
    </location>
</feature>
<evidence type="ECO:0000256" key="1">
    <source>
        <dbReference type="ARBA" id="ARBA00004141"/>
    </source>
</evidence>
<dbReference type="Proteomes" id="UP000823964">
    <property type="component" value="Unassembled WGS sequence"/>
</dbReference>
<dbReference type="GO" id="GO:0016020">
    <property type="term" value="C:membrane"/>
    <property type="evidence" value="ECO:0007669"/>
    <property type="project" value="UniProtKB-SubCell"/>
</dbReference>
<dbReference type="EMBL" id="DXFQ01000112">
    <property type="protein sequence ID" value="HIX20185.1"/>
    <property type="molecule type" value="Genomic_DNA"/>
</dbReference>
<reference evidence="8" key="1">
    <citation type="journal article" date="2021" name="PeerJ">
        <title>Extensive microbial diversity within the chicken gut microbiome revealed by metagenomics and culture.</title>
        <authorList>
            <person name="Gilroy R."/>
            <person name="Ravi A."/>
            <person name="Getino M."/>
            <person name="Pursley I."/>
            <person name="Horton D.L."/>
            <person name="Alikhan N.F."/>
            <person name="Baker D."/>
            <person name="Gharbi K."/>
            <person name="Hall N."/>
            <person name="Watson M."/>
            <person name="Adriaenssens E.M."/>
            <person name="Foster-Nyarko E."/>
            <person name="Jarju S."/>
            <person name="Secka A."/>
            <person name="Antonio M."/>
            <person name="Oren A."/>
            <person name="Chaudhuri R.R."/>
            <person name="La Ragione R."/>
            <person name="Hildebrand F."/>
            <person name="Pallen M.J."/>
        </authorList>
    </citation>
    <scope>NUCLEOTIDE SEQUENCE</scope>
    <source>
        <strain evidence="8">14975</strain>
    </source>
</reference>
<comment type="subcellular location">
    <subcellularLocation>
        <location evidence="1 6">Membrane</location>
        <topology evidence="1 6">Multi-pass membrane protein</topology>
    </subcellularLocation>
</comment>
<feature type="transmembrane region" description="Helical" evidence="6">
    <location>
        <begin position="257"/>
        <end position="284"/>
    </location>
</feature>
<feature type="transmembrane region" description="Helical" evidence="6">
    <location>
        <begin position="317"/>
        <end position="334"/>
    </location>
</feature>
<dbReference type="GO" id="GO:0005315">
    <property type="term" value="F:phosphate transmembrane transporter activity"/>
    <property type="evidence" value="ECO:0007669"/>
    <property type="project" value="InterPro"/>
</dbReference>
<protein>
    <recommendedName>
        <fullName evidence="6">Phosphate transporter</fullName>
    </recommendedName>
</protein>
<dbReference type="AlphaFoldDB" id="A0A9D1VCB5"/>
<feature type="transmembrane region" description="Helical" evidence="6">
    <location>
        <begin position="150"/>
        <end position="173"/>
    </location>
</feature>
<dbReference type="PANTHER" id="PTHR11101:SF16">
    <property type="entry name" value="PHOSPHATE TRANSPORTER"/>
    <property type="match status" value="1"/>
</dbReference>
<comment type="caution">
    <text evidence="8">The sequence shown here is derived from an EMBL/GenBank/DDBJ whole genome shotgun (WGS) entry which is preliminary data.</text>
</comment>
<name>A0A9D1VCB5_9BACT</name>
<feature type="transmembrane region" description="Helical" evidence="6">
    <location>
        <begin position="111"/>
        <end position="130"/>
    </location>
</feature>
<evidence type="ECO:0000256" key="5">
    <source>
        <dbReference type="ARBA" id="ARBA00023136"/>
    </source>
</evidence>
<feature type="coiled-coil region" evidence="7">
    <location>
        <begin position="560"/>
        <end position="587"/>
    </location>
</feature>
<evidence type="ECO:0000256" key="7">
    <source>
        <dbReference type="SAM" id="Coils"/>
    </source>
</evidence>
<keyword evidence="7" id="KW-0175">Coiled coil</keyword>
<feature type="transmembrane region" description="Helical" evidence="6">
    <location>
        <begin position="46"/>
        <end position="65"/>
    </location>
</feature>
<keyword evidence="6" id="KW-0592">Phosphate transport</keyword>
<keyword evidence="2 6" id="KW-0813">Transport</keyword>
<evidence type="ECO:0000256" key="6">
    <source>
        <dbReference type="RuleBase" id="RU363058"/>
    </source>
</evidence>
<organism evidence="8 9">
    <name type="scientific">Candidatus Akkermansia intestinigallinarum</name>
    <dbReference type="NCBI Taxonomy" id="2838431"/>
    <lineage>
        <taxon>Bacteria</taxon>
        <taxon>Pseudomonadati</taxon>
        <taxon>Verrucomicrobiota</taxon>
        <taxon>Verrucomicrobiia</taxon>
        <taxon>Verrucomicrobiales</taxon>
        <taxon>Akkermansiaceae</taxon>
        <taxon>Akkermansia</taxon>
    </lineage>
</organism>
<feature type="transmembrane region" description="Helical" evidence="6">
    <location>
        <begin position="6"/>
        <end position="25"/>
    </location>
</feature>
<proteinExistence type="inferred from homology"/>
<evidence type="ECO:0000256" key="2">
    <source>
        <dbReference type="ARBA" id="ARBA00022448"/>
    </source>
</evidence>
<dbReference type="PANTHER" id="PTHR11101">
    <property type="entry name" value="PHOSPHATE TRANSPORTER"/>
    <property type="match status" value="1"/>
</dbReference>
<keyword evidence="4 6" id="KW-1133">Transmembrane helix</keyword>
<keyword evidence="5 6" id="KW-0472">Membrane</keyword>
<sequence>MDTTYYVIYGMLLLLSVFGLIVGVSNDACNFLNSSLGCRAGTYMQVAAVAAVGVILGACFSNGMMEIARSGVIVPQYFTFREVMLLFLAVMVANVILLDVFNTLGLPTSTTVSLVFSLLGSALGTAVYSLQNSALGSGLGQYINTEKAVIIVSGIFCSVAIAFIAGTIVMWLARLLFSFRYHRTFRLIGPLWCGAALTAICYFAIFKGLKSSPIMDPELMQLMELNLGSLLLATFGGWVVITAILQHLLHVNTLRITVLAGTGALALAFAGNDLVNFIGVFMAAQSSMQIADAWLAQGGSLDDLSMGALAEPAHTDFIYLFIAGLIMVGALFMSKKARKVTETELKLSSSNTAGKERFGSSPPARVMVRYALNTIRFVRRITPAPVAGFVAKRFEPLRPEEESSALYDQIRGSVNLTLAALLISVATSYQLPLSTTYVTFMVAMGSSLSDRAWGRDSAVYRITGVLTVIGGWFLTALAACFAAFIVALIMCFGGFWGVVVMLLIVGALLIKSTFFTRGDKQEIKLLDVNKEGAVHDFGEAAAGRLGRMIGIYKAMVQALLNEDRDSLKRLRKKTRSLKRDLELMRENEVIPTLSSLPSQLADRGQLIFRISQISCATCECLLTLVKAAFNHIDNNHAGLNEEQGRDLLALTDKIGRFYPNLTDMLVAGDYKGIESMLEDSVKLGNDFAELITRHLMHSAGDESGLRNGILYLTLLNETRAMVSHAFSLIRCIKELFEG</sequence>